<protein>
    <recommendedName>
        <fullName evidence="6">Phosphoenolpyruvate synthase</fullName>
    </recommendedName>
</protein>
<comment type="caution">
    <text evidence="4">The sequence shown here is derived from an EMBL/GenBank/DDBJ whole genome shotgun (WGS) entry which is preliminary data.</text>
</comment>
<dbReference type="InterPro" id="IPR002192">
    <property type="entry name" value="PPDK_AMP/ATP-bd"/>
</dbReference>
<dbReference type="Gene3D" id="3.30.1490.20">
    <property type="entry name" value="ATP-grasp fold, A domain"/>
    <property type="match status" value="1"/>
</dbReference>
<dbReference type="AlphaFoldDB" id="A0ABD3VXH2"/>
<gene>
    <name evidence="4" type="ORF">ACJMK2_043622</name>
</gene>
<dbReference type="Gene3D" id="3.30.470.20">
    <property type="entry name" value="ATP-grasp fold, B domain"/>
    <property type="match status" value="1"/>
</dbReference>
<evidence type="ECO:0000313" key="4">
    <source>
        <dbReference type="EMBL" id="KAL3866315.1"/>
    </source>
</evidence>
<dbReference type="PANTHER" id="PTHR43615:SF1">
    <property type="entry name" value="PPDK_N DOMAIN-CONTAINING PROTEIN"/>
    <property type="match status" value="1"/>
</dbReference>
<dbReference type="Pfam" id="PF00391">
    <property type="entry name" value="PEP-utilizers"/>
    <property type="match status" value="1"/>
</dbReference>
<dbReference type="SUPFAM" id="SSF52009">
    <property type="entry name" value="Phosphohistidine domain"/>
    <property type="match status" value="1"/>
</dbReference>
<organism evidence="4 5">
    <name type="scientific">Sinanodonta woodiana</name>
    <name type="common">Chinese pond mussel</name>
    <name type="synonym">Anodonta woodiana</name>
    <dbReference type="NCBI Taxonomy" id="1069815"/>
    <lineage>
        <taxon>Eukaryota</taxon>
        <taxon>Metazoa</taxon>
        <taxon>Spiralia</taxon>
        <taxon>Lophotrochozoa</taxon>
        <taxon>Mollusca</taxon>
        <taxon>Bivalvia</taxon>
        <taxon>Autobranchia</taxon>
        <taxon>Heteroconchia</taxon>
        <taxon>Palaeoheterodonta</taxon>
        <taxon>Unionida</taxon>
        <taxon>Unionoidea</taxon>
        <taxon>Unionidae</taxon>
        <taxon>Unioninae</taxon>
        <taxon>Sinanodonta</taxon>
    </lineage>
</organism>
<dbReference type="EMBL" id="JBJQND010000009">
    <property type="protein sequence ID" value="KAL3866315.1"/>
    <property type="molecule type" value="Genomic_DNA"/>
</dbReference>
<comment type="similarity">
    <text evidence="1">Belongs to the PEP-utilizing enzyme family.</text>
</comment>
<dbReference type="InterPro" id="IPR036637">
    <property type="entry name" value="Phosphohistidine_dom_sf"/>
</dbReference>
<dbReference type="SUPFAM" id="SSF56059">
    <property type="entry name" value="Glutathione synthetase ATP-binding domain-like"/>
    <property type="match status" value="1"/>
</dbReference>
<dbReference type="InterPro" id="IPR008279">
    <property type="entry name" value="PEP-util_enz_mobile_dom"/>
</dbReference>
<evidence type="ECO:0000259" key="2">
    <source>
        <dbReference type="Pfam" id="PF00391"/>
    </source>
</evidence>
<dbReference type="InterPro" id="IPR013815">
    <property type="entry name" value="ATP_grasp_subdomain_1"/>
</dbReference>
<dbReference type="Proteomes" id="UP001634394">
    <property type="component" value="Unassembled WGS sequence"/>
</dbReference>
<feature type="domain" description="PEP-utilising enzyme mobile" evidence="2">
    <location>
        <begin position="1165"/>
        <end position="1235"/>
    </location>
</feature>
<sequence length="1243" mass="140293">MQRSKWRDSFIKFLLKGNPHITIKGFCTVPEEIDLIDKLDETLMDRIGFCGFNEDGTLITFSQIKVANVKKNRITFRNAREEVYMWEDDVTEQKTNSKLFTGKMNLTVLEPLRKWRISFQGFLKAVAGEEKSIYANISLLWQCTSDPYECVQKKSLCSFAKFSAERNMAYNELKKIITGQTYRFDQWGELCGTLDIDQSGENYFRFTSPRSRSFSKISEGDGKTQTIHYIKMKDKCWMLMLIKDSLYDSKTLSGYIAYPNGEIWPLTFKDADSSTDVYKPVFEETAFTQDGDCKALIISSKLDAKYDDKVCSGEIFKRYYVNDEAAFGCHVIEETKHIVFKMSIEKSAMHTYVYDEDVCNFPLAISFKDSLSKRPDLVGGKGASLSKLLAMEDELDVFIPMGFCVTTNAYIEHIRENKELSLSIESIHSCIRNKQIDQLLKCCENATLTMVRTRISDVTQAILIDQLRTTFGSEYENEYFAVRSSATGEDGLESSSAGQMETILNVKGYDYIIKAILKCWASSLSFNIVEYRRQYGQRLVEPMAVVVQKMIKSEVSGVLFTADPLTNKGSTVVINAFPGLGEVVVSGKSNVDTIFITRTIAQQLDIRQRISAENKQASDNCISEQDVCLTDEMALKICRAAILIEAQFGGHMDIEWAVAKGSIYILQARPIVSVIGETDAELIHEFDTPVSDWKTCWTTGNIGEMLPGITSPLSIDLFGREVELAAKIMFGCDAGLRYSTYASMIICTFYYRMFANLSVICSSSLNRLLSDKSKVEMFIMGETLPEHSLQNIESFCGRKQSFVSKLKGFLKARFKSWRAEKILRSYEKMLQDSTMIHYSTDLKDLMEEIESTHTHYFSVWDATMYQNAQSGIGSAILMYILCGKSNKITPDVSADLASLLSSCKNVYSADVPAALADLAKNIDESNQKCYFLGLPDQDCHAFLISSEIFGEKYKSFLDRHGHRCVREADFLELSWAMDPTKLIKCMKALISHGLVNIRKEPQDIKEIVENLRSPITSFQKLLLRSFLVSFARKGVANREWAKSLAIKIGDVLKQAYWKLADLMVQESRLPERDLLFYLTHREIKTLLETRSPELIRKSRKRRNISQTLLFYSFEKVNYGAPIPKPIDVDISVSPTFVGQGMPVSRGIVTGRACVITDISEVGKIHKGDILICLFTDVGWTPYFPLLSGVVTELGGLLSHGAVVAREYGLPCVVCMPNATKLFKTGEIVALNATDGKLGKINYN</sequence>
<dbReference type="Pfam" id="PF01326">
    <property type="entry name" value="PPDK_N"/>
    <property type="match status" value="1"/>
</dbReference>
<evidence type="ECO:0000313" key="5">
    <source>
        <dbReference type="Proteomes" id="UP001634394"/>
    </source>
</evidence>
<feature type="domain" description="Pyruvate phosphate dikinase AMP/ATP-binding" evidence="3">
    <location>
        <begin position="376"/>
        <end position="674"/>
    </location>
</feature>
<proteinExistence type="inferred from homology"/>
<evidence type="ECO:0008006" key="6">
    <source>
        <dbReference type="Google" id="ProtNLM"/>
    </source>
</evidence>
<evidence type="ECO:0000259" key="3">
    <source>
        <dbReference type="Pfam" id="PF01326"/>
    </source>
</evidence>
<accession>A0ABD3VXH2</accession>
<reference evidence="4 5" key="1">
    <citation type="submission" date="2024-11" db="EMBL/GenBank/DDBJ databases">
        <title>Chromosome-level genome assembly of the freshwater bivalve Anodonta woodiana.</title>
        <authorList>
            <person name="Chen X."/>
        </authorList>
    </citation>
    <scope>NUCLEOTIDE SEQUENCE [LARGE SCALE GENOMIC DNA]</scope>
    <source>
        <strain evidence="4">MN2024</strain>
        <tissue evidence="4">Gills</tissue>
    </source>
</reference>
<dbReference type="Gene3D" id="3.50.30.10">
    <property type="entry name" value="Phosphohistidine domain"/>
    <property type="match status" value="1"/>
</dbReference>
<dbReference type="PANTHER" id="PTHR43615">
    <property type="entry name" value="PHOSPHOENOLPYRUVATE SYNTHASE-RELATED"/>
    <property type="match status" value="1"/>
</dbReference>
<name>A0ABD3VXH2_SINWO</name>
<evidence type="ECO:0000256" key="1">
    <source>
        <dbReference type="ARBA" id="ARBA00007837"/>
    </source>
</evidence>
<dbReference type="InterPro" id="IPR051549">
    <property type="entry name" value="PEP_Utilizing_Enz"/>
</dbReference>
<keyword evidence="5" id="KW-1185">Reference proteome</keyword>